<evidence type="ECO:0000313" key="4">
    <source>
        <dbReference type="EMBL" id="MBF5059084.1"/>
    </source>
</evidence>
<gene>
    <name evidence="4" type="ORF">NEPTK9_000589</name>
</gene>
<dbReference type="InterPro" id="IPR016024">
    <property type="entry name" value="ARM-type_fold"/>
</dbReference>
<dbReference type="SUPFAM" id="SSF54001">
    <property type="entry name" value="Cysteine proteinases"/>
    <property type="match status" value="1"/>
</dbReference>
<feature type="domain" description="NACHT" evidence="3">
    <location>
        <begin position="504"/>
        <end position="631"/>
    </location>
</feature>
<dbReference type="InterPro" id="IPR027417">
    <property type="entry name" value="P-loop_NTPase"/>
</dbReference>
<evidence type="ECO:0000256" key="1">
    <source>
        <dbReference type="SAM" id="MobiDB-lite"/>
    </source>
</evidence>
<dbReference type="PANTHER" id="PTHR46312:SF2">
    <property type="entry name" value="NUCLEOTIDE-BINDING OLIGOMERIZATION DOMAIN-CONTAINING PROTEIN 2-LIKE"/>
    <property type="match status" value="1"/>
</dbReference>
<evidence type="ECO:0000259" key="3">
    <source>
        <dbReference type="PROSITE" id="PS50837"/>
    </source>
</evidence>
<feature type="compositionally biased region" description="Polar residues" evidence="1">
    <location>
        <begin position="2102"/>
        <end position="2116"/>
    </location>
</feature>
<dbReference type="InterPro" id="IPR001394">
    <property type="entry name" value="Peptidase_C19_UCH"/>
</dbReference>
<dbReference type="Proteomes" id="UP001194714">
    <property type="component" value="Unassembled WGS sequence"/>
</dbReference>
<evidence type="ECO:0000313" key="5">
    <source>
        <dbReference type="Proteomes" id="UP001194714"/>
    </source>
</evidence>
<proteinExistence type="predicted"/>
<dbReference type="PROSITE" id="PS50235">
    <property type="entry name" value="USP_3"/>
    <property type="match status" value="1"/>
</dbReference>
<feature type="region of interest" description="Disordered" evidence="1">
    <location>
        <begin position="2046"/>
        <end position="2116"/>
    </location>
</feature>
<evidence type="ECO:0000259" key="2">
    <source>
        <dbReference type="PROSITE" id="PS50235"/>
    </source>
</evidence>
<comment type="caution">
    <text evidence="4">The sequence shown here is derived from an EMBL/GenBank/DDBJ whole genome shotgun (WGS) entry which is preliminary data.</text>
</comment>
<dbReference type="SUPFAM" id="SSF48371">
    <property type="entry name" value="ARM repeat"/>
    <property type="match status" value="1"/>
</dbReference>
<organism evidence="4 5">
    <name type="scientific">Candidatus Neptunichlamydia vexilliferae</name>
    <dbReference type="NCBI Taxonomy" id="1651774"/>
    <lineage>
        <taxon>Bacteria</taxon>
        <taxon>Pseudomonadati</taxon>
        <taxon>Chlamydiota</taxon>
        <taxon>Chlamydiia</taxon>
        <taxon>Parachlamydiales</taxon>
        <taxon>Simkaniaceae</taxon>
        <taxon>Candidatus Neptunichlamydia</taxon>
    </lineage>
</organism>
<dbReference type="InterPro" id="IPR018200">
    <property type="entry name" value="USP_CS"/>
</dbReference>
<keyword evidence="5" id="KW-1185">Reference proteome</keyword>
<accession>A0ABS0AY76</accession>
<dbReference type="Pfam" id="PF05729">
    <property type="entry name" value="NACHT"/>
    <property type="match status" value="1"/>
</dbReference>
<dbReference type="InterPro" id="IPR007111">
    <property type="entry name" value="NACHT_NTPase"/>
</dbReference>
<feature type="compositionally biased region" description="Basic and acidic residues" evidence="1">
    <location>
        <begin position="2087"/>
        <end position="2101"/>
    </location>
</feature>
<dbReference type="Gene3D" id="3.40.50.300">
    <property type="entry name" value="P-loop containing nucleotide triphosphate hydrolases"/>
    <property type="match status" value="1"/>
</dbReference>
<reference evidence="4 5" key="1">
    <citation type="submission" date="2020-01" db="EMBL/GenBank/DDBJ databases">
        <title>Draft genome sequence of Cand. Neptunochlamydia vexilliferae K9.</title>
        <authorList>
            <person name="Schulz F."/>
            <person name="Koestlbacher S."/>
            <person name="Wascher F."/>
            <person name="Pizzetti I."/>
            <person name="Horn M."/>
        </authorList>
    </citation>
    <scope>NUCLEOTIDE SEQUENCE [LARGE SCALE GENOMIC DNA]</scope>
    <source>
        <strain evidence="4 5">K9</strain>
    </source>
</reference>
<dbReference type="Gene3D" id="3.90.70.10">
    <property type="entry name" value="Cysteine proteinases"/>
    <property type="match status" value="1"/>
</dbReference>
<evidence type="ECO:0008006" key="6">
    <source>
        <dbReference type="Google" id="ProtNLM"/>
    </source>
</evidence>
<dbReference type="PANTHER" id="PTHR46312">
    <property type="entry name" value="NACHT DOMAIN-CONTAINING PROTEIN"/>
    <property type="match status" value="1"/>
</dbReference>
<protein>
    <recommendedName>
        <fullName evidence="6">NACHT domain-containing protein</fullName>
    </recommendedName>
</protein>
<dbReference type="RefSeq" id="WP_194847384.1">
    <property type="nucleotide sequence ID" value="NZ_JAAEJV010000010.1"/>
</dbReference>
<feature type="domain" description="USP" evidence="2">
    <location>
        <begin position="2179"/>
        <end position="2536"/>
    </location>
</feature>
<sequence>MTVKIMPDHEVSFRLEPTNFKKLKKTVISVFGNNEDIRNYALARLKKVQEEECKLIENIELYIKGNRFLKGGIIYRIRYISMNILNKGTFPSSGNNIALKILSDLFKVIKEKYHKIKTKLTQTEAEKRDRADNFLSKYHEKSTELFQLEQKDLHASQAFKSYLKALKKFFKKSVNETIYFMYAWPTDEKRSKEKWIQPFLESLQKALKKAGFPDVRFDIVSNRMGADINKFMEKTESSSYVLLFASESLRIKHSRGTSAVCTEFNHVQNKREKDYKEGLTRIFPIILSGSHETSLPTGFKRFITVRDWRSGGYLKHFQTLFIELLGLPPEKYRKQLNNLWENSASKYPSDCGNLNFYDQKREELEECVVPKDVNRLMNISFQNSDDDTPKSVQRLIKAKKDREKIYKFAKGEVFPLIKEMYKTNAMLSIFTFSKKGEWELKVPVDNLYVKIAMIDDQEKKEREASHRKTLSEYRDPRPTDHGTIFKKELDPAEIFSEELLEKGERPVVFGSAGIGKTTFVNHMLSLWSKGECWTKFKIVFCLPLRNLNKHFYPKIPGHVYKASELLQREYPNLGIDFQHLLNDSEFLKESLLILEGYDGLPSEAKSKGRHLFKAFEDLKKLFPNILVTSRSANTIEFNSTQEFEIVGFGDSQIETYISKFFDEIGVEKADKQQKIESLKSYLSKTPLADSLAHIPINLSILCALFNEDKTLFQKDKTLTTTKLYSYITNHFYKVFLLRSGIGKDEVRSQKSPQQHYLVAPLNKVLQEIAIYAMEQDSLYVDQVKIEEIVYRNNLRIEQVKSIGLFRVEGGKGSFIHYTFQEFLTATFIAQLYIDGKQGKAKVIIKTHKFIPRYSLVLSMIAGYLASQKKQKSLQAFFDDLFSPPRDLAKSYELSLFAQCFKECAFPEEITQYKKEFIPNVIHYIEEAPEKKIIIRLLERTNLLKNNEVLEKVRKVSEWKNDNHALLKLLAYSIKDIPSEFLPILGQQLSDLESYHIFRKSSIPIQKETIEKLKNLADKNKFETFLGRLAYHMDMRSSTLGFYREVKDPGINAFMFLMHFARKGNKTAQEFLVKSAWDYLDSKKKLDHKLGKDKINVLKEIVNLNRVDCKVFFKKLAGKITSTSCLAQSSEKDEAEQQLPCWKLIDVLLDLFFQPELINYDFYLNTLIEVAKNKDYWISKRAIDFLESIARNRKTSAGKVKVVLENLIRDKSFLHVKKQSILSLSNIMILQKEANMDSVALLLTAGEQFPNLKNEVVVRLSEIAAKISRIEKKITDFLITAITLNKQMHPLDREKITCNLLRRIIDKNQDKTKIINTLVGIAFRYQISPYSSGVAAFCIEKLASAGLISDFKQAALPLIYFISDTQPINYQENKLTGSSKSSSQLKAVEALFKLIKFGYSLPQKNLEEMLFSKSIDTVVYRDLVCGFIEILEKKKDFFQKLELAIIDRLKKPSDTYQMTFCIEKMARHGYFKCSKNWKSLLNFLIKNKESIGIDPKIRLSLALGEIAKGESELKAHATGVMLELLKIKNLSIADYRRLNHLIKELIDVDCTLPQQDTIRTWVSINVFPYNAEKLFGASMLHYEAGAWTNKKVLKQVIAGLVEEAQKPEKQKDAVWFLSHMAKPDQDSFEQVRKSFWEVALYNIENKIDFSAFESLEASWFTNIEEILQNIFEKAFSSKDKHFLLKKISQNSEEKIINCKDILSSILSNEKNTCEISVRLDAGIMLLKHSPYNQESILEKLLEITNKQGTNELLSIIRTLIFYTSNLKNQANFLKKNILPLLIQIIQCNKNQEIALLCRTIDSASSALRLISESEDYISIFLHLLLEMFNKNAGKEVTSALIRLAHISKDSGQKIIELVFKRLIELKSMDYSNVLRFASFIDNKLEQGEEVSKENLEILVSLMNPKYSFGRAYQGILRVLQKVKVEYLKNLIQDDGSFVLVQKICYLTGKPLVYDGYKVNQSLLKPINPEQAFKEVSWPSSYIPLTHDNGQQTQGMKNSKGRVMASSSPIKKQKILIRKKPHISLNRTFKPYLRTKLIKVPFISDSDDKLFNSPSQGGGLMEDDLRRGTKRSRSLGTNELKYSNKRQKTMTEDNPHLEGKTSKELQPTANSSGRTRNIGSMIDQTQVDGFDPTTTTQLYPSRQKLSFPLSFFLSQEGTSLSTGKRGSKPDDFLHISFNTHAGLTNYGSVCYANASLQALTSKRFINQLELIQQNYKNLSSESFAYLQTLREIFEKSGSQRQFHEFLVSEYGNMSTALENLESDQETKKEAAAQTINNILTRFEGAFSGKNSLKSRAQGFLRKIDQGNCTENAYLADTVKNRLLCLKVMQSLLNDGKTISAKELYNAIGFGAPFQDIGEFTTRFLDQIGFGKIIFHKVLSISQSHKTKTISKERDSILQLPLHNGSIQEVLDKFFSTEELEILTEEGYTHSKVVLDRAPDILPLTLKRFTDHARTIKVTIDEEIYVMLSNGKKFWYTLQSMGCYQPGHYVTGCRYETGDGTVQWIEHNDASYPKVIGPQIQSWDREPEKNACLLVYHKKNETDIAKLATSKPSVSNSSSILNNASPLKTHSNLSSVHDFTSELTAIENKQKPTSVYELQKLENAIKASNLSDRQKDSLIARIKKIQSGMSSSSSSNK</sequence>
<dbReference type="EMBL" id="JAAEJV010000010">
    <property type="protein sequence ID" value="MBF5059084.1"/>
    <property type="molecule type" value="Genomic_DNA"/>
</dbReference>
<dbReference type="InterPro" id="IPR038765">
    <property type="entry name" value="Papain-like_cys_pep_sf"/>
</dbReference>
<dbReference type="Pfam" id="PF00443">
    <property type="entry name" value="UCH"/>
    <property type="match status" value="1"/>
</dbReference>
<dbReference type="PROSITE" id="PS50837">
    <property type="entry name" value="NACHT"/>
    <property type="match status" value="1"/>
</dbReference>
<name>A0ABS0AY76_9BACT</name>
<dbReference type="PROSITE" id="PS00972">
    <property type="entry name" value="USP_1"/>
    <property type="match status" value="1"/>
</dbReference>
<dbReference type="InterPro" id="IPR028889">
    <property type="entry name" value="USP"/>
</dbReference>